<keyword evidence="2" id="KW-0472">Membrane</keyword>
<dbReference type="PANTHER" id="PTHR42743">
    <property type="entry name" value="AMINO-ACID AMINOTRANSFERASE"/>
    <property type="match status" value="1"/>
</dbReference>
<dbReference type="GO" id="GO:0019752">
    <property type="term" value="P:carboxylic acid metabolic process"/>
    <property type="evidence" value="ECO:0007669"/>
    <property type="project" value="TreeGrafter"/>
</dbReference>
<keyword evidence="3" id="KW-0808">Transferase</keyword>
<keyword evidence="2" id="KW-1133">Transmembrane helix</keyword>
<keyword evidence="4" id="KW-1185">Reference proteome</keyword>
<keyword evidence="3" id="KW-0032">Aminotransferase</keyword>
<sequence>MRMSFSEISRLHLMRSRGLCADLKLVTLFSLASWTDNENSAKRLQEIDRGFRCANTYLPRILKYKTRDEVVKDVIYGLGSKKYRYPKVSIFDSVVQGADSVWERIRIYKGKIFKLEEHLKRFKCIVMDGDGVITPNEERLHCIFEDILCKIFDMIKPETRVLSNHNMVFSFYWLFCIFFLIRNINLLNDSFRRRTASHFRI</sequence>
<feature type="transmembrane region" description="Helical" evidence="2">
    <location>
        <begin position="167"/>
        <end position="184"/>
    </location>
</feature>
<proteinExistence type="inferred from homology"/>
<dbReference type="GO" id="GO:0008483">
    <property type="term" value="F:transaminase activity"/>
    <property type="evidence" value="ECO:0007669"/>
    <property type="project" value="UniProtKB-KW"/>
</dbReference>
<evidence type="ECO:0000256" key="2">
    <source>
        <dbReference type="SAM" id="Phobius"/>
    </source>
</evidence>
<evidence type="ECO:0000256" key="1">
    <source>
        <dbReference type="ARBA" id="ARBA00009320"/>
    </source>
</evidence>
<name>A0A8T1ZU74_ARASU</name>
<reference evidence="3 4" key="1">
    <citation type="submission" date="2020-12" db="EMBL/GenBank/DDBJ databases">
        <title>Concerted genomic and epigenomic changes stabilize Arabidopsis allopolyploids.</title>
        <authorList>
            <person name="Chen Z."/>
        </authorList>
    </citation>
    <scope>NUCLEOTIDE SEQUENCE [LARGE SCALE GENOMIC DNA]</scope>
    <source>
        <strain evidence="3">As9502</strain>
        <tissue evidence="3">Leaf</tissue>
    </source>
</reference>
<comment type="caution">
    <text evidence="3">The sequence shown here is derived from an EMBL/GenBank/DDBJ whole genome shotgun (WGS) entry which is preliminary data.</text>
</comment>
<organism evidence="3 4">
    <name type="scientific">Arabidopsis suecica</name>
    <name type="common">Swedish thale-cress</name>
    <name type="synonym">Cardaminopsis suecica</name>
    <dbReference type="NCBI Taxonomy" id="45249"/>
    <lineage>
        <taxon>Eukaryota</taxon>
        <taxon>Viridiplantae</taxon>
        <taxon>Streptophyta</taxon>
        <taxon>Embryophyta</taxon>
        <taxon>Tracheophyta</taxon>
        <taxon>Spermatophyta</taxon>
        <taxon>Magnoliopsida</taxon>
        <taxon>eudicotyledons</taxon>
        <taxon>Gunneridae</taxon>
        <taxon>Pentapetalae</taxon>
        <taxon>rosids</taxon>
        <taxon>malvids</taxon>
        <taxon>Brassicales</taxon>
        <taxon>Brassicaceae</taxon>
        <taxon>Camelineae</taxon>
        <taxon>Arabidopsis</taxon>
    </lineage>
</organism>
<dbReference type="EMBL" id="JAEFBJ010000010">
    <property type="protein sequence ID" value="KAG7564283.1"/>
    <property type="molecule type" value="Genomic_DNA"/>
</dbReference>
<protein>
    <submittedName>
        <fullName evidence="3">Aminotransferase-like PLP-dependent enzyme</fullName>
    </submittedName>
</protein>
<accession>A0A8T1ZU74</accession>
<keyword evidence="2" id="KW-0812">Transmembrane</keyword>
<dbReference type="Proteomes" id="UP000694251">
    <property type="component" value="Chromosome 10"/>
</dbReference>
<dbReference type="AlphaFoldDB" id="A0A8T1ZU74"/>
<comment type="similarity">
    <text evidence="1">Belongs to the class-IV pyridoxal-phosphate-dependent aminotransferase family.</text>
</comment>
<evidence type="ECO:0000313" key="3">
    <source>
        <dbReference type="EMBL" id="KAG7564283.1"/>
    </source>
</evidence>
<evidence type="ECO:0000313" key="4">
    <source>
        <dbReference type="Proteomes" id="UP000694251"/>
    </source>
</evidence>
<dbReference type="InterPro" id="IPR050571">
    <property type="entry name" value="Class-IV_PLP-Dep_Aminotrnsfr"/>
</dbReference>
<dbReference type="PANTHER" id="PTHR42743:SF11">
    <property type="entry name" value="AMINODEOXYCHORISMATE LYASE"/>
    <property type="match status" value="1"/>
</dbReference>
<gene>
    <name evidence="3" type="ORF">ISN44_As10g010530</name>
</gene>